<protein>
    <submittedName>
        <fullName evidence="2">Uncharacterized protein</fullName>
    </submittedName>
</protein>
<evidence type="ECO:0000313" key="3">
    <source>
        <dbReference type="Proteomes" id="UP000054266"/>
    </source>
</evidence>
<proteinExistence type="predicted"/>
<name>A0A0D2FT75_9EURO</name>
<evidence type="ECO:0000313" key="2">
    <source>
        <dbReference type="EMBL" id="KIW63269.1"/>
    </source>
</evidence>
<reference evidence="2 3" key="1">
    <citation type="submission" date="2015-01" db="EMBL/GenBank/DDBJ databases">
        <title>The Genome Sequence of Capronia semiimmersa CBS27337.</title>
        <authorList>
            <consortium name="The Broad Institute Genomics Platform"/>
            <person name="Cuomo C."/>
            <person name="de Hoog S."/>
            <person name="Gorbushina A."/>
            <person name="Stielow B."/>
            <person name="Teixiera M."/>
            <person name="Abouelleil A."/>
            <person name="Chapman S.B."/>
            <person name="Priest M."/>
            <person name="Young S.K."/>
            <person name="Wortman J."/>
            <person name="Nusbaum C."/>
            <person name="Birren B."/>
        </authorList>
    </citation>
    <scope>NUCLEOTIDE SEQUENCE [LARGE SCALE GENOMIC DNA]</scope>
    <source>
        <strain evidence="2 3">CBS 27337</strain>
    </source>
</reference>
<accession>A0A0D2FT75</accession>
<dbReference type="AlphaFoldDB" id="A0A0D2FT75"/>
<organism evidence="2 3">
    <name type="scientific">Phialophora macrospora</name>
    <dbReference type="NCBI Taxonomy" id="1851006"/>
    <lineage>
        <taxon>Eukaryota</taxon>
        <taxon>Fungi</taxon>
        <taxon>Dikarya</taxon>
        <taxon>Ascomycota</taxon>
        <taxon>Pezizomycotina</taxon>
        <taxon>Eurotiomycetes</taxon>
        <taxon>Chaetothyriomycetidae</taxon>
        <taxon>Chaetothyriales</taxon>
        <taxon>Herpotrichiellaceae</taxon>
        <taxon>Phialophora</taxon>
    </lineage>
</organism>
<evidence type="ECO:0000256" key="1">
    <source>
        <dbReference type="SAM" id="MobiDB-lite"/>
    </source>
</evidence>
<feature type="region of interest" description="Disordered" evidence="1">
    <location>
        <begin position="97"/>
        <end position="120"/>
    </location>
</feature>
<dbReference type="Proteomes" id="UP000054266">
    <property type="component" value="Unassembled WGS sequence"/>
</dbReference>
<keyword evidence="3" id="KW-1185">Reference proteome</keyword>
<dbReference type="EMBL" id="KN846962">
    <property type="protein sequence ID" value="KIW63269.1"/>
    <property type="molecule type" value="Genomic_DNA"/>
</dbReference>
<gene>
    <name evidence="2" type="ORF">PV04_10130</name>
</gene>
<sequence length="170" mass="17950">MVCAILAAGNPPLINLKSCTCQKQLLVSGARGGDQTTLRGIHNRSSRCPMVTQFLGTIIEMQNLNSNNFRNVPSQFAGNCQVAWSILSHGTLASTKPGGWSHVQQRHGNEDGGALERSGACTDHQGLVGRRVHPAMSSFPPHGTALSGSPAVCKHAQRSLMTDQGASTPP</sequence>
<dbReference type="HOGENOM" id="CLU_1570432_0_0_1"/>